<keyword evidence="6" id="KW-0067">ATP-binding</keyword>
<keyword evidence="3" id="KW-0808">Transferase</keyword>
<dbReference type="NCBIfam" id="TIGR01220">
    <property type="entry name" value="Pmev_kin_Gr_pos"/>
    <property type="match status" value="1"/>
</dbReference>
<organism evidence="9 10">
    <name type="scientific">Streptomyces longwoodensis</name>
    <dbReference type="NCBI Taxonomy" id="68231"/>
    <lineage>
        <taxon>Bacteria</taxon>
        <taxon>Bacillati</taxon>
        <taxon>Actinomycetota</taxon>
        <taxon>Actinomycetes</taxon>
        <taxon>Kitasatosporales</taxon>
        <taxon>Streptomycetaceae</taxon>
        <taxon>Streptomyces</taxon>
    </lineage>
</organism>
<feature type="domain" description="GHMP kinase N-terminal" evidence="7">
    <location>
        <begin position="86"/>
        <end position="173"/>
    </location>
</feature>
<dbReference type="UniPathway" id="UPA00057">
    <property type="reaction ID" value="UER00099"/>
</dbReference>
<dbReference type="EMBL" id="LMWS01000031">
    <property type="protein sequence ID" value="KUN35631.1"/>
    <property type="molecule type" value="Genomic_DNA"/>
</dbReference>
<name>A0A101QTT6_9ACTN</name>
<dbReference type="PANTHER" id="PTHR31814">
    <property type="match status" value="1"/>
</dbReference>
<dbReference type="AlphaFoldDB" id="A0A101QTT6"/>
<dbReference type="EC" id="2.7.4.2" evidence="2"/>
<keyword evidence="5 9" id="KW-0418">Kinase</keyword>
<dbReference type="Proteomes" id="UP000053271">
    <property type="component" value="Unassembled WGS sequence"/>
</dbReference>
<evidence type="ECO:0000259" key="8">
    <source>
        <dbReference type="Pfam" id="PF08544"/>
    </source>
</evidence>
<dbReference type="InterPro" id="IPR014721">
    <property type="entry name" value="Ribsml_uS5_D2-typ_fold_subgr"/>
</dbReference>
<dbReference type="InterPro" id="IPR036554">
    <property type="entry name" value="GHMP_kinase_C_sf"/>
</dbReference>
<evidence type="ECO:0000259" key="7">
    <source>
        <dbReference type="Pfam" id="PF00288"/>
    </source>
</evidence>
<dbReference type="SUPFAM" id="SSF54211">
    <property type="entry name" value="Ribosomal protein S5 domain 2-like"/>
    <property type="match status" value="1"/>
</dbReference>
<dbReference type="SUPFAM" id="SSF55060">
    <property type="entry name" value="GHMP Kinase, C-terminal domain"/>
    <property type="match status" value="1"/>
</dbReference>
<dbReference type="PANTHER" id="PTHR31814:SF2">
    <property type="entry name" value="PHOSPHOMEVALONATE KINASE"/>
    <property type="match status" value="1"/>
</dbReference>
<sequence length="363" mass="36924">MSQARTVVRHAPGKLYVAGEYAVVEPGHQAVLVAVDRQVTVRAGAVERPGVVITSDLLARPERYTFEGGRLGGGAGGVPHVVAAVETVAALLAERGLPVPGLEVSVSSTLHEAGTKYGLGSSGAVTVAAVAAVAAACGLELPAAQRLRLALLASARIDAGGSGGDLAASTYGGWIAYRAPDRAFVKDLARRRGVQGALDADWPHLQVRRLPSPRALSLHVGWSGSPASTTELVAALGRRAWRGTPSHETFLAASADFVTAAIDALEAGDDAGLLQQIRRSRQELARLDDEVGLGIFTPALTALCDAAESVGGAAKPSGAGGGDCGIALLDAGAAHHLAHVHQRWAAAGVLPLPVAAASEGNRP</sequence>
<evidence type="ECO:0000313" key="9">
    <source>
        <dbReference type="EMBL" id="KUN35631.1"/>
    </source>
</evidence>
<comment type="caution">
    <text evidence="9">The sequence shown here is derived from an EMBL/GenBank/DDBJ whole genome shotgun (WGS) entry which is preliminary data.</text>
</comment>
<dbReference type="GO" id="GO:0019287">
    <property type="term" value="P:isopentenyl diphosphate biosynthetic process, mevalonate pathway"/>
    <property type="evidence" value="ECO:0007669"/>
    <property type="project" value="UniProtKB-UniPathway"/>
</dbReference>
<dbReference type="Pfam" id="PF00288">
    <property type="entry name" value="GHMP_kinases_N"/>
    <property type="match status" value="1"/>
</dbReference>
<evidence type="ECO:0000256" key="2">
    <source>
        <dbReference type="ARBA" id="ARBA00012958"/>
    </source>
</evidence>
<keyword evidence="10" id="KW-1185">Reference proteome</keyword>
<evidence type="ECO:0000256" key="1">
    <source>
        <dbReference type="ARBA" id="ARBA00005017"/>
    </source>
</evidence>
<dbReference type="Pfam" id="PF08544">
    <property type="entry name" value="GHMP_kinases_C"/>
    <property type="match status" value="1"/>
</dbReference>
<gene>
    <name evidence="9" type="ORF">AQJ30_23270</name>
</gene>
<comment type="pathway">
    <text evidence="1">Isoprenoid biosynthesis; isopentenyl diphosphate biosynthesis via mevalonate pathway; isopentenyl diphosphate from (R)-mevalonate: step 2/3.</text>
</comment>
<keyword evidence="4" id="KW-0547">Nucleotide-binding</keyword>
<evidence type="ECO:0000313" key="10">
    <source>
        <dbReference type="Proteomes" id="UP000053271"/>
    </source>
</evidence>
<dbReference type="GO" id="GO:0004631">
    <property type="term" value="F:phosphomevalonate kinase activity"/>
    <property type="evidence" value="ECO:0007669"/>
    <property type="project" value="UniProtKB-EC"/>
</dbReference>
<dbReference type="InterPro" id="IPR020568">
    <property type="entry name" value="Ribosomal_Su5_D2-typ_SF"/>
</dbReference>
<dbReference type="Gene3D" id="3.30.70.890">
    <property type="entry name" value="GHMP kinase, C-terminal domain"/>
    <property type="match status" value="1"/>
</dbReference>
<evidence type="ECO:0000256" key="4">
    <source>
        <dbReference type="ARBA" id="ARBA00022741"/>
    </source>
</evidence>
<dbReference type="InterPro" id="IPR035102">
    <property type="entry name" value="Phosphomevalonate_kinase"/>
</dbReference>
<evidence type="ECO:0000256" key="3">
    <source>
        <dbReference type="ARBA" id="ARBA00022679"/>
    </source>
</evidence>
<dbReference type="STRING" id="68231.AQJ30_23270"/>
<evidence type="ECO:0000256" key="6">
    <source>
        <dbReference type="ARBA" id="ARBA00022840"/>
    </source>
</evidence>
<dbReference type="Gene3D" id="3.30.230.10">
    <property type="match status" value="1"/>
</dbReference>
<dbReference type="RefSeq" id="WP_067237387.1">
    <property type="nucleotide sequence ID" value="NZ_KQ948557.1"/>
</dbReference>
<dbReference type="InterPro" id="IPR005917">
    <property type="entry name" value="Pmev_kinase_bact"/>
</dbReference>
<dbReference type="PRINTS" id="PR00959">
    <property type="entry name" value="MEVGALKINASE"/>
</dbReference>
<dbReference type="GO" id="GO:0005524">
    <property type="term" value="F:ATP binding"/>
    <property type="evidence" value="ECO:0007669"/>
    <property type="project" value="UniProtKB-KW"/>
</dbReference>
<dbReference type="InterPro" id="IPR006204">
    <property type="entry name" value="GHMP_kinase_N_dom"/>
</dbReference>
<feature type="domain" description="GHMP kinase C-terminal" evidence="8">
    <location>
        <begin position="262"/>
        <end position="338"/>
    </location>
</feature>
<dbReference type="GeneID" id="91427537"/>
<dbReference type="InterPro" id="IPR013750">
    <property type="entry name" value="GHMP_kinase_C_dom"/>
</dbReference>
<accession>A0A101QTT6</accession>
<reference evidence="9 10" key="1">
    <citation type="submission" date="2015-10" db="EMBL/GenBank/DDBJ databases">
        <title>Draft genome sequence of Streptomyces longwoodensis DSM 41677, type strain for the species Streptomyces longwoodensis.</title>
        <authorList>
            <person name="Ruckert C."/>
            <person name="Winkler A."/>
            <person name="Kalinowski J."/>
            <person name="Kampfer P."/>
            <person name="Glaeser S."/>
        </authorList>
    </citation>
    <scope>NUCLEOTIDE SEQUENCE [LARGE SCALE GENOMIC DNA]</scope>
    <source>
        <strain evidence="9 10">DSM 41677</strain>
    </source>
</reference>
<proteinExistence type="predicted"/>
<evidence type="ECO:0000256" key="5">
    <source>
        <dbReference type="ARBA" id="ARBA00022777"/>
    </source>
</evidence>
<protein>
    <recommendedName>
        <fullName evidence="2">phosphomevalonate kinase</fullName>
        <ecNumber evidence="2">2.7.4.2</ecNumber>
    </recommendedName>
</protein>